<comment type="caution">
    <text evidence="2">The sequence shown here is derived from an EMBL/GenBank/DDBJ whole genome shotgun (WGS) entry which is preliminary data.</text>
</comment>
<sequence length="292" mass="32676">MPSTQLARLCEQIEKQATDHFGKFYMYASLLNSVAVRDKPFVEGLPKYSSFFSTKELNIGGELPTEFTQQLTSYAREFINSQPQWSKTLHNIVMAYFRKGKITDLSYIIDQMLSHLLSIQGHQSHNHDIYQNINFIEKKQGLIQFVQQISNFNHQLLSTADSGCNTVLSALAVVTGLVLVLASIFSIVPLIVGLPLVIGGAYGTYHFLSKTKGQAELLETELNKIIQATQKLPQDESFFGDKNHNPFYATIFKPLPYVAITASEQLAYDEAGKTKCSQYRGALDDAFSTLSI</sequence>
<evidence type="ECO:0000313" key="3">
    <source>
        <dbReference type="Proteomes" id="UP000054908"/>
    </source>
</evidence>
<keyword evidence="1" id="KW-1133">Transmembrane helix</keyword>
<keyword evidence="3" id="KW-1185">Reference proteome</keyword>
<accession>A0A0W0WDP4</accession>
<gene>
    <name evidence="2" type="ORF">Lmac_0628</name>
</gene>
<keyword evidence="1" id="KW-0472">Membrane</keyword>
<dbReference type="PATRIC" id="fig|466.6.peg.680"/>
<evidence type="ECO:0000256" key="1">
    <source>
        <dbReference type="SAM" id="Phobius"/>
    </source>
</evidence>
<dbReference type="Proteomes" id="UP000054908">
    <property type="component" value="Unassembled WGS sequence"/>
</dbReference>
<dbReference type="AlphaFoldDB" id="A0A0W0WDP4"/>
<keyword evidence="1" id="KW-0812">Transmembrane</keyword>
<dbReference type="RefSeq" id="WP_058451451.1">
    <property type="nucleotide sequence ID" value="NZ_CAAAIB010000007.1"/>
</dbReference>
<feature type="transmembrane region" description="Helical" evidence="1">
    <location>
        <begin position="170"/>
        <end position="202"/>
    </location>
</feature>
<dbReference type="OrthoDB" id="5650645at2"/>
<name>A0A0W0WDP4_9GAMM</name>
<proteinExistence type="predicted"/>
<organism evidence="2 3">
    <name type="scientific">Legionella maceachernii</name>
    <dbReference type="NCBI Taxonomy" id="466"/>
    <lineage>
        <taxon>Bacteria</taxon>
        <taxon>Pseudomonadati</taxon>
        <taxon>Pseudomonadota</taxon>
        <taxon>Gammaproteobacteria</taxon>
        <taxon>Legionellales</taxon>
        <taxon>Legionellaceae</taxon>
        <taxon>Legionella</taxon>
    </lineage>
</organism>
<evidence type="ECO:0000313" key="2">
    <source>
        <dbReference type="EMBL" id="KTD30444.1"/>
    </source>
</evidence>
<dbReference type="EMBL" id="LNYL01000016">
    <property type="protein sequence ID" value="KTD30444.1"/>
    <property type="molecule type" value="Genomic_DNA"/>
</dbReference>
<protein>
    <submittedName>
        <fullName evidence="2">Uncharacterized protein</fullName>
    </submittedName>
</protein>
<reference evidence="2 3" key="1">
    <citation type="submission" date="2015-11" db="EMBL/GenBank/DDBJ databases">
        <title>Genomic analysis of 38 Legionella species identifies large and diverse effector repertoires.</title>
        <authorList>
            <person name="Burstein D."/>
            <person name="Amaro F."/>
            <person name="Zusman T."/>
            <person name="Lifshitz Z."/>
            <person name="Cohen O."/>
            <person name="Gilbert J.A."/>
            <person name="Pupko T."/>
            <person name="Shuman H.A."/>
            <person name="Segal G."/>
        </authorList>
    </citation>
    <scope>NUCLEOTIDE SEQUENCE [LARGE SCALE GENOMIC DNA]</scope>
    <source>
        <strain evidence="2 3">PX-1-G2-E2</strain>
    </source>
</reference>